<feature type="region of interest" description="Disordered" evidence="1">
    <location>
        <begin position="46"/>
        <end position="92"/>
    </location>
</feature>
<evidence type="ECO:0000256" key="1">
    <source>
        <dbReference type="SAM" id="MobiDB-lite"/>
    </source>
</evidence>
<keyword evidence="3" id="KW-1185">Reference proteome</keyword>
<dbReference type="AlphaFoldDB" id="A0A5C6P2V6"/>
<evidence type="ECO:0000313" key="2">
    <source>
        <dbReference type="EMBL" id="TWW72437.1"/>
    </source>
</evidence>
<protein>
    <submittedName>
        <fullName evidence="2">Uncharacterized protein</fullName>
    </submittedName>
</protein>
<name>A0A5C6P2V6_9TELE</name>
<reference evidence="2 3" key="1">
    <citation type="submission" date="2019-04" db="EMBL/GenBank/DDBJ databases">
        <title>Chromosome genome assembly for Takifugu flavidus.</title>
        <authorList>
            <person name="Xiao S."/>
        </authorList>
    </citation>
    <scope>NUCLEOTIDE SEQUENCE [LARGE SCALE GENOMIC DNA]</scope>
    <source>
        <strain evidence="2">HTHZ2018</strain>
        <tissue evidence="2">Muscle</tissue>
    </source>
</reference>
<accession>A0A5C6P2V6</accession>
<comment type="caution">
    <text evidence="2">The sequence shown here is derived from an EMBL/GenBank/DDBJ whole genome shotgun (WGS) entry which is preliminary data.</text>
</comment>
<dbReference type="Proteomes" id="UP000324091">
    <property type="component" value="Chromosome 16"/>
</dbReference>
<sequence>MRDPHTNYSRSAEATARNLQRTCWETGTGSNTDLLSGATGLRSAEASPLELKHERRATDLPSAQFQNRPAEFPPENKQQQRKCGGEVIRAGV</sequence>
<evidence type="ECO:0000313" key="3">
    <source>
        <dbReference type="Proteomes" id="UP000324091"/>
    </source>
</evidence>
<organism evidence="2 3">
    <name type="scientific">Takifugu flavidus</name>
    <name type="common">sansaifugu</name>
    <dbReference type="NCBI Taxonomy" id="433684"/>
    <lineage>
        <taxon>Eukaryota</taxon>
        <taxon>Metazoa</taxon>
        <taxon>Chordata</taxon>
        <taxon>Craniata</taxon>
        <taxon>Vertebrata</taxon>
        <taxon>Euteleostomi</taxon>
        <taxon>Actinopterygii</taxon>
        <taxon>Neopterygii</taxon>
        <taxon>Teleostei</taxon>
        <taxon>Neoteleostei</taxon>
        <taxon>Acanthomorphata</taxon>
        <taxon>Eupercaria</taxon>
        <taxon>Tetraodontiformes</taxon>
        <taxon>Tetradontoidea</taxon>
        <taxon>Tetraodontidae</taxon>
        <taxon>Takifugu</taxon>
    </lineage>
</organism>
<proteinExistence type="predicted"/>
<gene>
    <name evidence="2" type="ORF">D4764_16G0009340</name>
</gene>
<dbReference type="EMBL" id="RHFK02000008">
    <property type="protein sequence ID" value="TWW72437.1"/>
    <property type="molecule type" value="Genomic_DNA"/>
</dbReference>